<organism evidence="1 2">
    <name type="scientific">Peronosclerospora sorghi</name>
    <dbReference type="NCBI Taxonomy" id="230839"/>
    <lineage>
        <taxon>Eukaryota</taxon>
        <taxon>Sar</taxon>
        <taxon>Stramenopiles</taxon>
        <taxon>Oomycota</taxon>
        <taxon>Peronosporomycetes</taxon>
        <taxon>Peronosporales</taxon>
        <taxon>Peronosporaceae</taxon>
        <taxon>Peronosclerospora</taxon>
    </lineage>
</organism>
<protein>
    <submittedName>
        <fullName evidence="1">Uncharacterized protein</fullName>
    </submittedName>
</protein>
<evidence type="ECO:0000313" key="2">
    <source>
        <dbReference type="Proteomes" id="UP001163321"/>
    </source>
</evidence>
<comment type="caution">
    <text evidence="1">The sequence shown here is derived from an EMBL/GenBank/DDBJ whole genome shotgun (WGS) entry which is preliminary data.</text>
</comment>
<proteinExistence type="predicted"/>
<gene>
    <name evidence="1" type="ORF">PsorP6_001743</name>
</gene>
<reference evidence="1 2" key="1">
    <citation type="journal article" date="2022" name="bioRxiv">
        <title>The genome of the oomycete Peronosclerospora sorghi, a cosmopolitan pathogen of maize and sorghum, is inflated with dispersed pseudogenes.</title>
        <authorList>
            <person name="Fletcher K."/>
            <person name="Martin F."/>
            <person name="Isakeit T."/>
            <person name="Cavanaugh K."/>
            <person name="Magill C."/>
            <person name="Michelmore R."/>
        </authorList>
    </citation>
    <scope>NUCLEOTIDE SEQUENCE [LARGE SCALE GENOMIC DNA]</scope>
    <source>
        <strain evidence="1">P6</strain>
    </source>
</reference>
<dbReference type="Proteomes" id="UP001163321">
    <property type="component" value="Chromosome 1"/>
</dbReference>
<name>A0ACC0WXZ2_9STRA</name>
<sequence>MGRNLFDFNITNSSNKFLSGKVATDSHDALRALDTSHSSSTASSSVESLACPASAPSVATTDMDALNAMQRTRTADHSNRGDRKPMAFTTSSVMGPTPTTIIANGHPHPQQHPMTTHVQQQPQHPTAAAESKANKKCSVCGKSFNPLRRRHYCRTCTAVVCSSCSISRKVESSFEGAITVRMCVSCKLSSIASQDDFYDRIFSTNGGTLPPGPTDSQPSGSEGDFTTDRLSFASYSSGTGNGSNASKDDLAVGTTSAHLVDSQPPMDKRTASSSNLSARRKSSTTSGHNVEPLFNARGRHGSFTGPPQVTEDCPWCMNEACAPLHEYFEVPYPFFLELADPAAKNQYIAAKHLDNEKDRLRSVRSIRASLKVGTSASQTIIQLCSMAAIATSSPIALVGLLDKHVYVPCAETGLGSLDKIDRQKSLAAHACRNGSPLVCSDLTRDVRFAANPWRRDVLQVQFYAGIPLTLSNGHTIGAIEVFDVNPRFACMNVISQLQTVVRGLLRKFEEIVVMNPPDESGDPSLKPSAGRRIIKTEGGDKSKPRTMRAPAPSAPSAPAIPPPKMVASAPSRAPAVPVTKPSGPAPCPPKSPGPKAPAPTPAAPAPVPATKASAPAPNAEPSQDNMESRLMQLLSQTTSTQEQLRNQQGQMVSAISSHSKRISDLAKQLERMESTLAAKLTMDEDDDDDVPSKDDADVPSG</sequence>
<accession>A0ACC0WXZ2</accession>
<evidence type="ECO:0000313" key="1">
    <source>
        <dbReference type="EMBL" id="KAI9923232.1"/>
    </source>
</evidence>
<dbReference type="EMBL" id="CM047580">
    <property type="protein sequence ID" value="KAI9923232.1"/>
    <property type="molecule type" value="Genomic_DNA"/>
</dbReference>
<keyword evidence="2" id="KW-1185">Reference proteome</keyword>